<dbReference type="AlphaFoldDB" id="A0AAW2D6H4"/>
<feature type="transmembrane region" description="Helical" evidence="2">
    <location>
        <begin position="196"/>
        <end position="218"/>
    </location>
</feature>
<keyword evidence="2" id="KW-1133">Transmembrane helix</keyword>
<keyword evidence="2" id="KW-0472">Membrane</keyword>
<evidence type="ECO:0000256" key="2">
    <source>
        <dbReference type="SAM" id="Phobius"/>
    </source>
</evidence>
<name>A0AAW2D6H4_9ROSI</name>
<accession>A0AAW2D6H4</accession>
<evidence type="ECO:0000313" key="3">
    <source>
        <dbReference type="EMBL" id="KAL0005293.1"/>
    </source>
</evidence>
<proteinExistence type="predicted"/>
<dbReference type="EMBL" id="JAZDWU010000004">
    <property type="protein sequence ID" value="KAL0005293.1"/>
    <property type="molecule type" value="Genomic_DNA"/>
</dbReference>
<keyword evidence="2" id="KW-0812">Transmembrane</keyword>
<organism evidence="3 4">
    <name type="scientific">Lithocarpus litseifolius</name>
    <dbReference type="NCBI Taxonomy" id="425828"/>
    <lineage>
        <taxon>Eukaryota</taxon>
        <taxon>Viridiplantae</taxon>
        <taxon>Streptophyta</taxon>
        <taxon>Embryophyta</taxon>
        <taxon>Tracheophyta</taxon>
        <taxon>Spermatophyta</taxon>
        <taxon>Magnoliopsida</taxon>
        <taxon>eudicotyledons</taxon>
        <taxon>Gunneridae</taxon>
        <taxon>Pentapetalae</taxon>
        <taxon>rosids</taxon>
        <taxon>fabids</taxon>
        <taxon>Fagales</taxon>
        <taxon>Fagaceae</taxon>
        <taxon>Lithocarpus</taxon>
    </lineage>
</organism>
<evidence type="ECO:0000313" key="4">
    <source>
        <dbReference type="Proteomes" id="UP001459277"/>
    </source>
</evidence>
<feature type="compositionally biased region" description="Polar residues" evidence="1">
    <location>
        <begin position="97"/>
        <end position="118"/>
    </location>
</feature>
<evidence type="ECO:0000256" key="1">
    <source>
        <dbReference type="SAM" id="MobiDB-lite"/>
    </source>
</evidence>
<protein>
    <submittedName>
        <fullName evidence="3">Uncharacterized protein</fullName>
    </submittedName>
</protein>
<feature type="compositionally biased region" description="Basic residues" evidence="1">
    <location>
        <begin position="1"/>
        <end position="10"/>
    </location>
</feature>
<gene>
    <name evidence="3" type="ORF">SO802_012854</name>
</gene>
<comment type="caution">
    <text evidence="3">The sequence shown here is derived from an EMBL/GenBank/DDBJ whole genome shotgun (WGS) entry which is preliminary data.</text>
</comment>
<feature type="compositionally biased region" description="Basic residues" evidence="1">
    <location>
        <begin position="74"/>
        <end position="83"/>
    </location>
</feature>
<reference evidence="3 4" key="1">
    <citation type="submission" date="2024-01" db="EMBL/GenBank/DDBJ databases">
        <title>A telomere-to-telomere, gap-free genome of sweet tea (Lithocarpus litseifolius).</title>
        <authorList>
            <person name="Zhou J."/>
        </authorList>
    </citation>
    <scope>NUCLEOTIDE SEQUENCE [LARGE SCALE GENOMIC DNA]</scope>
    <source>
        <strain evidence="3">Zhou-2022a</strain>
        <tissue evidence="3">Leaf</tissue>
    </source>
</reference>
<dbReference type="Proteomes" id="UP001459277">
    <property type="component" value="Unassembled WGS sequence"/>
</dbReference>
<sequence>MSRFAKPKSTKRGDDSSETCSDIVPYEGCLPPIGNIVLEGFPPPSTCTRSSKRPIVGKPRPSTPRTSMDDSPSHRTRGSKRKTSPPPPSAITERRTPTPQKGVTSAGASQIGSTSPATPSIISASDPFVALSQVVKDGSSLVVTPSSIPRSTTRILDMDLSSDDGSEEALEASEDELVTKKRISNSDKEGEHETKAMGICLLSLKALLFLFFPSFPVFNF</sequence>
<feature type="region of interest" description="Disordered" evidence="1">
    <location>
        <begin position="1"/>
        <end position="118"/>
    </location>
</feature>
<keyword evidence="4" id="KW-1185">Reference proteome</keyword>